<evidence type="ECO:0000313" key="2">
    <source>
        <dbReference type="Proteomes" id="UP001356428"/>
    </source>
</evidence>
<dbReference type="RefSeq" id="WP_326706110.1">
    <property type="nucleotide sequence ID" value="NZ_CP108861.1"/>
</dbReference>
<dbReference type="Proteomes" id="UP001356428">
    <property type="component" value="Chromosome"/>
</dbReference>
<evidence type="ECO:0000313" key="1">
    <source>
        <dbReference type="EMBL" id="WSB07397.1"/>
    </source>
</evidence>
<reference evidence="1 2" key="1">
    <citation type="submission" date="2022-10" db="EMBL/GenBank/DDBJ databases">
        <title>The complete genomes of actinobacterial strains from the NBC collection.</title>
        <authorList>
            <person name="Joergensen T.S."/>
            <person name="Alvarez Arevalo M."/>
            <person name="Sterndorff E.B."/>
            <person name="Faurdal D."/>
            <person name="Vuksanovic O."/>
            <person name="Mourched A.-S."/>
            <person name="Charusanti P."/>
            <person name="Shaw S."/>
            <person name="Blin K."/>
            <person name="Weber T."/>
        </authorList>
    </citation>
    <scope>NUCLEOTIDE SEQUENCE [LARGE SCALE GENOMIC DNA]</scope>
    <source>
        <strain evidence="1 2">NBC 01792</strain>
    </source>
</reference>
<protein>
    <submittedName>
        <fullName evidence="1">Contact-dependent growth inhibition system immunity protein</fullName>
    </submittedName>
</protein>
<accession>A0ABZ1ETF7</accession>
<dbReference type="Pfam" id="PF18616">
    <property type="entry name" value="CdiI_3"/>
    <property type="match status" value="1"/>
</dbReference>
<dbReference type="InterPro" id="IPR040547">
    <property type="entry name" value="CdiI"/>
</dbReference>
<dbReference type="EMBL" id="CP109083">
    <property type="protein sequence ID" value="WSB07397.1"/>
    <property type="molecule type" value="Genomic_DNA"/>
</dbReference>
<sequence>MQKSLEQLERFEWPAPPADATGLVKAAHELRKRPIGSLNPHELGRLIGQDIGLPWLLPIAVKILRETVDDQRLTGFYDDDLLTAVLTRKSNVWRSHPHLVADLKEIIPLLEDISPYIQADIQGFLTEAEI</sequence>
<name>A0ABZ1ETF7_9ACTN</name>
<proteinExistence type="predicted"/>
<dbReference type="CDD" id="cd20691">
    <property type="entry name" value="CdiI_EC536-like"/>
    <property type="match status" value="1"/>
</dbReference>
<gene>
    <name evidence="1" type="ORF">OG849_09095</name>
</gene>
<organism evidence="1 2">
    <name type="scientific">Streptomyces cyaneofuscatus</name>
    <dbReference type="NCBI Taxonomy" id="66883"/>
    <lineage>
        <taxon>Bacteria</taxon>
        <taxon>Bacillati</taxon>
        <taxon>Actinomycetota</taxon>
        <taxon>Actinomycetes</taxon>
        <taxon>Kitasatosporales</taxon>
        <taxon>Streptomycetaceae</taxon>
        <taxon>Streptomyces</taxon>
    </lineage>
</organism>
<keyword evidence="2" id="KW-1185">Reference proteome</keyword>